<comment type="caution">
    <text evidence="8">The sequence shown here is derived from an EMBL/GenBank/DDBJ whole genome shotgun (WGS) entry which is preliminary data.</text>
</comment>
<evidence type="ECO:0000259" key="7">
    <source>
        <dbReference type="Pfam" id="PF25967"/>
    </source>
</evidence>
<feature type="domain" description="Multidrug resistance protein MdtA-like alpha-helical hairpin" evidence="4">
    <location>
        <begin position="99"/>
        <end position="167"/>
    </location>
</feature>
<evidence type="ECO:0000259" key="5">
    <source>
        <dbReference type="Pfam" id="PF25917"/>
    </source>
</evidence>
<feature type="signal peptide" evidence="3">
    <location>
        <begin position="1"/>
        <end position="27"/>
    </location>
</feature>
<dbReference type="RefSeq" id="WP_136167871.1">
    <property type="nucleotide sequence ID" value="NZ_KZ819089.1"/>
</dbReference>
<feature type="chain" id="PRO_5015582974" evidence="3">
    <location>
        <begin position="28"/>
        <end position="368"/>
    </location>
</feature>
<dbReference type="GO" id="GO:0022857">
    <property type="term" value="F:transmembrane transporter activity"/>
    <property type="evidence" value="ECO:0007669"/>
    <property type="project" value="InterPro"/>
</dbReference>
<dbReference type="InterPro" id="IPR006143">
    <property type="entry name" value="RND_pump_MFP"/>
</dbReference>
<dbReference type="InterPro" id="IPR058627">
    <property type="entry name" value="MdtA-like_C"/>
</dbReference>
<evidence type="ECO:0000256" key="3">
    <source>
        <dbReference type="SAM" id="SignalP"/>
    </source>
</evidence>
<dbReference type="GO" id="GO:0005886">
    <property type="term" value="C:plasma membrane"/>
    <property type="evidence" value="ECO:0007669"/>
    <property type="project" value="TreeGrafter"/>
</dbReference>
<keyword evidence="9" id="KW-1185">Reference proteome</keyword>
<dbReference type="Pfam" id="PF25917">
    <property type="entry name" value="BSH_RND"/>
    <property type="match status" value="1"/>
</dbReference>
<dbReference type="Gene3D" id="1.10.287.470">
    <property type="entry name" value="Helix hairpin bin"/>
    <property type="match status" value="1"/>
</dbReference>
<evidence type="ECO:0000259" key="6">
    <source>
        <dbReference type="Pfam" id="PF25944"/>
    </source>
</evidence>
<dbReference type="Proteomes" id="UP000296159">
    <property type="component" value="Unassembled WGS sequence"/>
</dbReference>
<keyword evidence="3" id="KW-0732">Signal</keyword>
<dbReference type="EMBL" id="QDKH01000025">
    <property type="protein sequence ID" value="PWC11886.1"/>
    <property type="molecule type" value="Genomic_DNA"/>
</dbReference>
<feature type="domain" description="Multidrug resistance protein MdtA-like barrel-sandwich hybrid" evidence="5">
    <location>
        <begin position="61"/>
        <end position="191"/>
    </location>
</feature>
<dbReference type="Pfam" id="PF25876">
    <property type="entry name" value="HH_MFP_RND"/>
    <property type="match status" value="1"/>
</dbReference>
<dbReference type="Pfam" id="PF25967">
    <property type="entry name" value="RND-MFP_C"/>
    <property type="match status" value="1"/>
</dbReference>
<dbReference type="GO" id="GO:0015721">
    <property type="term" value="P:bile acid and bile salt transport"/>
    <property type="evidence" value="ECO:0007669"/>
    <property type="project" value="TreeGrafter"/>
</dbReference>
<dbReference type="PANTHER" id="PTHR30158:SF3">
    <property type="entry name" value="MULTIDRUG EFFLUX PUMP SUBUNIT ACRA-RELATED"/>
    <property type="match status" value="1"/>
</dbReference>
<evidence type="ECO:0000313" key="9">
    <source>
        <dbReference type="Proteomes" id="UP000296159"/>
    </source>
</evidence>
<evidence type="ECO:0000256" key="1">
    <source>
        <dbReference type="ARBA" id="ARBA00004519"/>
    </source>
</evidence>
<dbReference type="Gene3D" id="2.40.420.20">
    <property type="match status" value="1"/>
</dbReference>
<feature type="domain" description="Multidrug resistance protein MdtA-like beta-barrel" evidence="6">
    <location>
        <begin position="226"/>
        <end position="289"/>
    </location>
</feature>
<organism evidence="8 9">
    <name type="scientific">Brenneria corticis</name>
    <dbReference type="NCBI Taxonomy" id="2173106"/>
    <lineage>
        <taxon>Bacteria</taxon>
        <taxon>Pseudomonadati</taxon>
        <taxon>Pseudomonadota</taxon>
        <taxon>Gammaproteobacteria</taxon>
        <taxon>Enterobacterales</taxon>
        <taxon>Pectobacteriaceae</taxon>
        <taxon>Brenneria</taxon>
    </lineage>
</organism>
<protein>
    <submittedName>
        <fullName evidence="8">Efflux transporter periplasmic adaptor subunit</fullName>
    </submittedName>
</protein>
<evidence type="ECO:0000256" key="2">
    <source>
        <dbReference type="ARBA" id="ARBA00009477"/>
    </source>
</evidence>
<reference evidence="8 9" key="1">
    <citation type="submission" date="2018-04" db="EMBL/GenBank/DDBJ databases">
        <title>Brenneria corticis sp.nov.</title>
        <authorList>
            <person name="Li Y."/>
        </authorList>
    </citation>
    <scope>NUCLEOTIDE SEQUENCE [LARGE SCALE GENOMIC DNA]</scope>
    <source>
        <strain evidence="8 9">CFCC 11842</strain>
    </source>
</reference>
<dbReference type="Pfam" id="PF25944">
    <property type="entry name" value="Beta-barrel_RND"/>
    <property type="match status" value="1"/>
</dbReference>
<sequence>MNIFTGKENLFNRLILLGVLISGNVPAAPVTVVTTAGAAQAAAEVEKTYLGRVEAIRSTPIVARVQGFIAQRHFHDGDWVNAGQALFEIDPAEQEAAATRARAAVTSAQANVNNARLHFNRLNRLTAAQAVSQADKDRAKANLEVALAALSKANADLATQRITLGYTRITAPFSGRISHSAYYPGTLVGPATGSLATLTQLDPLRVVVSINEPDYLREVAQGTSPQSRTLEDISPQLRLSDGSRYTHTGRFDAWDNAIDPLTGTVALRLQFPNPDEKLLPGGVVRVVMHSSSPAPLMIPAAALQQDKNGHFVMIVNARSLVEKRRVTVGAPTQGMYPVISGLSDEQRVIVSGIQHLQAGDAVTPSTQS</sequence>
<feature type="domain" description="Multidrug resistance protein MdtA-like C-terminal permuted SH3" evidence="7">
    <location>
        <begin position="296"/>
        <end position="354"/>
    </location>
</feature>
<evidence type="ECO:0000259" key="4">
    <source>
        <dbReference type="Pfam" id="PF25876"/>
    </source>
</evidence>
<dbReference type="Gene3D" id="2.40.30.170">
    <property type="match status" value="1"/>
</dbReference>
<name>A0A2U1TR60_9GAMM</name>
<dbReference type="NCBIfam" id="TIGR01730">
    <property type="entry name" value="RND_mfp"/>
    <property type="match status" value="1"/>
</dbReference>
<dbReference type="Gene3D" id="2.40.50.100">
    <property type="match status" value="1"/>
</dbReference>
<dbReference type="PANTHER" id="PTHR30158">
    <property type="entry name" value="ACRA/E-RELATED COMPONENT OF DRUG EFFLUX TRANSPORTER"/>
    <property type="match status" value="1"/>
</dbReference>
<gene>
    <name evidence="8" type="ORF">DDT56_18445</name>
</gene>
<comment type="similarity">
    <text evidence="2">Belongs to the membrane fusion protein (MFP) (TC 8.A.1) family.</text>
</comment>
<dbReference type="InterPro" id="IPR058624">
    <property type="entry name" value="MdtA-like_HH"/>
</dbReference>
<dbReference type="GO" id="GO:0046677">
    <property type="term" value="P:response to antibiotic"/>
    <property type="evidence" value="ECO:0007669"/>
    <property type="project" value="TreeGrafter"/>
</dbReference>
<dbReference type="AlphaFoldDB" id="A0A2U1TR60"/>
<dbReference type="InterPro" id="IPR058626">
    <property type="entry name" value="MdtA-like_b-barrel"/>
</dbReference>
<evidence type="ECO:0000313" key="8">
    <source>
        <dbReference type="EMBL" id="PWC11886.1"/>
    </source>
</evidence>
<dbReference type="GO" id="GO:0030313">
    <property type="term" value="C:cell envelope"/>
    <property type="evidence" value="ECO:0007669"/>
    <property type="project" value="UniProtKB-SubCell"/>
</dbReference>
<proteinExistence type="inferred from homology"/>
<dbReference type="SUPFAM" id="SSF111369">
    <property type="entry name" value="HlyD-like secretion proteins"/>
    <property type="match status" value="1"/>
</dbReference>
<accession>A0A2U1TR60</accession>
<comment type="subcellular location">
    <subcellularLocation>
        <location evidence="1">Cell inner membrane</location>
        <topology evidence="1">Lipid-anchor</topology>
    </subcellularLocation>
</comment>
<dbReference type="InterPro" id="IPR058625">
    <property type="entry name" value="MdtA-like_BSH"/>
</dbReference>